<dbReference type="InterPro" id="IPR051448">
    <property type="entry name" value="CdaR-like_regulators"/>
</dbReference>
<dbReference type="InterPro" id="IPR042070">
    <property type="entry name" value="PucR_C-HTH_sf"/>
</dbReference>
<keyword evidence="4" id="KW-1185">Reference proteome</keyword>
<organism evidence="3 4">
    <name type="scientific">Paenibacillus kyungheensis</name>
    <dbReference type="NCBI Taxonomy" id="1452732"/>
    <lineage>
        <taxon>Bacteria</taxon>
        <taxon>Bacillati</taxon>
        <taxon>Bacillota</taxon>
        <taxon>Bacilli</taxon>
        <taxon>Bacillales</taxon>
        <taxon>Paenibacillaceae</taxon>
        <taxon>Paenibacillus</taxon>
    </lineage>
</organism>
<dbReference type="RefSeq" id="WP_273615714.1">
    <property type="nucleotide sequence ID" value="NZ_CP117416.1"/>
</dbReference>
<evidence type="ECO:0000259" key="1">
    <source>
        <dbReference type="Pfam" id="PF07905"/>
    </source>
</evidence>
<dbReference type="PANTHER" id="PTHR33744:SF15">
    <property type="entry name" value="CARBOHYDRATE DIACID REGULATOR"/>
    <property type="match status" value="1"/>
</dbReference>
<accession>A0AAX3M833</accession>
<proteinExistence type="predicted"/>
<dbReference type="InterPro" id="IPR025736">
    <property type="entry name" value="PucR_C-HTH_dom"/>
</dbReference>
<dbReference type="Pfam" id="PF13556">
    <property type="entry name" value="HTH_30"/>
    <property type="match status" value="1"/>
</dbReference>
<dbReference type="Pfam" id="PF07905">
    <property type="entry name" value="PucR"/>
    <property type="match status" value="1"/>
</dbReference>
<dbReference type="EMBL" id="CP117416">
    <property type="protein sequence ID" value="WCT57508.1"/>
    <property type="molecule type" value="Genomic_DNA"/>
</dbReference>
<dbReference type="Proteomes" id="UP001220509">
    <property type="component" value="Chromosome"/>
</dbReference>
<dbReference type="InterPro" id="IPR012914">
    <property type="entry name" value="PucR_dom"/>
</dbReference>
<name>A0AAX3M833_9BACL</name>
<evidence type="ECO:0000313" key="3">
    <source>
        <dbReference type="EMBL" id="WCT57508.1"/>
    </source>
</evidence>
<evidence type="ECO:0000259" key="2">
    <source>
        <dbReference type="Pfam" id="PF13556"/>
    </source>
</evidence>
<protein>
    <submittedName>
        <fullName evidence="3">PucR family transcriptional regulator</fullName>
    </submittedName>
</protein>
<feature type="domain" description="PucR C-terminal helix-turn-helix" evidence="2">
    <location>
        <begin position="462"/>
        <end position="516"/>
    </location>
</feature>
<evidence type="ECO:0000313" key="4">
    <source>
        <dbReference type="Proteomes" id="UP001220509"/>
    </source>
</evidence>
<reference evidence="3 4" key="1">
    <citation type="submission" date="2023-02" db="EMBL/GenBank/DDBJ databases">
        <title>Genome sequence of Paenibacillus kyungheensis KACC 18744.</title>
        <authorList>
            <person name="Kim S."/>
            <person name="Heo J."/>
            <person name="Kwon S.-W."/>
        </authorList>
    </citation>
    <scope>NUCLEOTIDE SEQUENCE [LARGE SCALE GENOMIC DNA]</scope>
    <source>
        <strain evidence="3 4">KACC 18744</strain>
    </source>
</reference>
<dbReference type="KEGG" id="pka:PQ456_08370"/>
<sequence length="530" mass="60910">MQLTVQEALAVYPLSEARLVAGARGTSRLMKSVNVMDAPDIADWIKSGEMLFTTAFIMKDSEEEAIKLMRKLNERGCAGLGVKLGRFWEVIPQAIIDEANRLQFPLLELPFQFTFSDQMNALFQAEHERSTKLLQSVLHKQKRLMQFALNQDQQGNVFAVLEDILKYPIAIIGSRGHILYNGGEGGDSVLQGWPWKMSPTRVKWNSGSCYRVPIMKRSEQYGFLLVFTDSSMPLKEEEELFQQAAEVLAFHMDTTYREHVNPGVQDKMRTLVTQYLSKRMSLDDLTEGAGRLGVNLFPGPYQCVLTTLEPQAFSSEKRLAQIHQELQYNPLMQLFPSQHFRIEEGILSIYACPSERDYGEELSAFLINRFEDMESLSHDGGSPRFWISKIKTEPSSLREAHQETLETRKLAKRFGMTHIALQFQTLEFAYVFQHVPENIMETYCHKILEPLLIKDSDPNQVLMNTLEAFVENDGLINEAAKQLYVHRNTVTYRMDKIGGLLQMDFKKTNDLLKLKMVFTFRKFLKDKQQS</sequence>
<gene>
    <name evidence="3" type="ORF">PQ456_08370</name>
</gene>
<dbReference type="Gene3D" id="1.10.10.2840">
    <property type="entry name" value="PucR C-terminal helix-turn-helix domain"/>
    <property type="match status" value="1"/>
</dbReference>
<dbReference type="PANTHER" id="PTHR33744">
    <property type="entry name" value="CARBOHYDRATE DIACID REGULATOR"/>
    <property type="match status" value="1"/>
</dbReference>
<feature type="domain" description="Purine catabolism PurC-like" evidence="1">
    <location>
        <begin position="10"/>
        <end position="124"/>
    </location>
</feature>
<dbReference type="AlphaFoldDB" id="A0AAX3M833"/>